<keyword evidence="2" id="KW-0547">Nucleotide-binding</keyword>
<evidence type="ECO:0000256" key="3">
    <source>
        <dbReference type="ARBA" id="ARBA00022840"/>
    </source>
</evidence>
<proteinExistence type="predicted"/>
<dbReference type="GO" id="GO:0016887">
    <property type="term" value="F:ATP hydrolysis activity"/>
    <property type="evidence" value="ECO:0007669"/>
    <property type="project" value="InterPro"/>
</dbReference>
<dbReference type="InterPro" id="IPR003593">
    <property type="entry name" value="AAA+_ATPase"/>
</dbReference>
<evidence type="ECO:0000259" key="4">
    <source>
        <dbReference type="PROSITE" id="PS50893"/>
    </source>
</evidence>
<dbReference type="SUPFAM" id="SSF52540">
    <property type="entry name" value="P-loop containing nucleoside triphosphate hydrolases"/>
    <property type="match status" value="1"/>
</dbReference>
<organism evidence="5">
    <name type="scientific">freshwater metagenome</name>
    <dbReference type="NCBI Taxonomy" id="449393"/>
    <lineage>
        <taxon>unclassified sequences</taxon>
        <taxon>metagenomes</taxon>
        <taxon>ecological metagenomes</taxon>
    </lineage>
</organism>
<dbReference type="InterPro" id="IPR027417">
    <property type="entry name" value="P-loop_NTPase"/>
</dbReference>
<name>A0A6J7F5N4_9ZZZZ</name>
<evidence type="ECO:0000256" key="1">
    <source>
        <dbReference type="ARBA" id="ARBA00022448"/>
    </source>
</evidence>
<dbReference type="Gene3D" id="3.40.50.300">
    <property type="entry name" value="P-loop containing nucleotide triphosphate hydrolases"/>
    <property type="match status" value="1"/>
</dbReference>
<dbReference type="InterPro" id="IPR050763">
    <property type="entry name" value="ABC_transporter_ATP-binding"/>
</dbReference>
<dbReference type="PANTHER" id="PTHR42711">
    <property type="entry name" value="ABC TRANSPORTER ATP-BINDING PROTEIN"/>
    <property type="match status" value="1"/>
</dbReference>
<gene>
    <name evidence="5" type="ORF">UFOPK3495_00168</name>
</gene>
<dbReference type="GO" id="GO:0005524">
    <property type="term" value="F:ATP binding"/>
    <property type="evidence" value="ECO:0007669"/>
    <property type="project" value="UniProtKB-KW"/>
</dbReference>
<sequence length="300" mass="31983">MAAVEISQLVVRYGEKIAVNGLDFVAHEGEITALLGPNGAGKTSTIEVACGLRSASSGLVQLFEQHPQAPQVRSQMGVMLQTGGLYPTARPLEWLTYLAKLYPHPNDPATLLAQVGIDPSIRTQTRRLSGGEQQRVKLAAALLPRPTLLFLDEPTAGLDALARRNLLDLLRQQRDDGVAIVLTTHLLADVEDLADSITLLSQGRVAMTGTLAELTGTQDAISFGGPKELNLSDLTSALPDGYIAHEAQLGKYVVTGKPTPEIMSIITTWCSAQGVMATELGVGNKTLEQLLIDTSNEVAQ</sequence>
<dbReference type="EMBL" id="CAFBMC010000005">
    <property type="protein sequence ID" value="CAB4888765.1"/>
    <property type="molecule type" value="Genomic_DNA"/>
</dbReference>
<dbReference type="SMART" id="SM00382">
    <property type="entry name" value="AAA"/>
    <property type="match status" value="1"/>
</dbReference>
<evidence type="ECO:0000313" key="5">
    <source>
        <dbReference type="EMBL" id="CAB4888765.1"/>
    </source>
</evidence>
<dbReference type="AlphaFoldDB" id="A0A6J7F5N4"/>
<dbReference type="PROSITE" id="PS00211">
    <property type="entry name" value="ABC_TRANSPORTER_1"/>
    <property type="match status" value="1"/>
</dbReference>
<keyword evidence="3" id="KW-0067">ATP-binding</keyword>
<reference evidence="5" key="1">
    <citation type="submission" date="2020-05" db="EMBL/GenBank/DDBJ databases">
        <authorList>
            <person name="Chiriac C."/>
            <person name="Salcher M."/>
            <person name="Ghai R."/>
            <person name="Kavagutti S V."/>
        </authorList>
    </citation>
    <scope>NUCLEOTIDE SEQUENCE</scope>
</reference>
<dbReference type="InterPro" id="IPR017871">
    <property type="entry name" value="ABC_transporter-like_CS"/>
</dbReference>
<evidence type="ECO:0000256" key="2">
    <source>
        <dbReference type="ARBA" id="ARBA00022741"/>
    </source>
</evidence>
<dbReference type="InterPro" id="IPR003439">
    <property type="entry name" value="ABC_transporter-like_ATP-bd"/>
</dbReference>
<dbReference type="CDD" id="cd03230">
    <property type="entry name" value="ABC_DR_subfamily_A"/>
    <property type="match status" value="1"/>
</dbReference>
<accession>A0A6J7F5N4</accession>
<dbReference type="Pfam" id="PF00005">
    <property type="entry name" value="ABC_tran"/>
    <property type="match status" value="1"/>
</dbReference>
<dbReference type="PROSITE" id="PS50893">
    <property type="entry name" value="ABC_TRANSPORTER_2"/>
    <property type="match status" value="1"/>
</dbReference>
<keyword evidence="1" id="KW-0813">Transport</keyword>
<feature type="domain" description="ABC transporter" evidence="4">
    <location>
        <begin position="4"/>
        <end position="227"/>
    </location>
</feature>
<protein>
    <submittedName>
        <fullName evidence="5">Unannotated protein</fullName>
    </submittedName>
</protein>
<dbReference type="PANTHER" id="PTHR42711:SF16">
    <property type="entry name" value="ABC TRANSPORTER ATP-BINDING PROTEIN"/>
    <property type="match status" value="1"/>
</dbReference>